<feature type="transmembrane region" description="Helical" evidence="12">
    <location>
        <begin position="107"/>
        <end position="125"/>
    </location>
</feature>
<feature type="transmembrane region" description="Helical" evidence="12">
    <location>
        <begin position="173"/>
        <end position="193"/>
    </location>
</feature>
<keyword evidence="14" id="KW-1185">Reference proteome</keyword>
<dbReference type="GO" id="GO:0016491">
    <property type="term" value="F:oxidoreductase activity"/>
    <property type="evidence" value="ECO:0007669"/>
    <property type="project" value="UniProtKB-KW"/>
</dbReference>
<evidence type="ECO:0008006" key="15">
    <source>
        <dbReference type="Google" id="ProtNLM"/>
    </source>
</evidence>
<feature type="transmembrane region" description="Helical" evidence="12">
    <location>
        <begin position="131"/>
        <end position="152"/>
    </location>
</feature>
<evidence type="ECO:0000256" key="4">
    <source>
        <dbReference type="ARBA" id="ARBA00022723"/>
    </source>
</evidence>
<sequence length="333" mass="38742">MEKLNVGFKAYRILVCCCLVFTFFVISYGAYTRLTESGLGCPDWPGCYGAIWVHSQDLIQINNLNDITFNEARIEMYHRYFAAFLGCLILILIFWNQFCRYHSLKLTYLLGMTLFFQVFLGKLTVTMLLKPAIIVSHFFGALCICICLVFILRALNLNKTNFTAFFKDKKITYFTSYLFLFLILLQMTLGVWVSSNYASMVCSSFPICEYPWWSMYDLNAFNPLTTSANQSYQFGVLNLEQRVTLHITHRFGAMILTIMMILYVFQIFNLGYRKFAVLVIFIFILQILLGINNILSFLNILNATLHNLVGVLLFVIVLYVHLKLRERCHENYI</sequence>
<protein>
    <recommendedName>
        <fullName evidence="15">Cytochrome B</fullName>
    </recommendedName>
</protein>
<keyword evidence="3 12" id="KW-0812">Transmembrane</keyword>
<evidence type="ECO:0000256" key="8">
    <source>
        <dbReference type="ARBA" id="ARBA00023133"/>
    </source>
</evidence>
<evidence type="ECO:0000313" key="13">
    <source>
        <dbReference type="EMBL" id="ASK78213.1"/>
    </source>
</evidence>
<keyword evidence="9 12" id="KW-0472">Membrane</keyword>
<evidence type="ECO:0000256" key="7">
    <source>
        <dbReference type="ARBA" id="ARBA00023004"/>
    </source>
</evidence>
<evidence type="ECO:0000256" key="12">
    <source>
        <dbReference type="SAM" id="Phobius"/>
    </source>
</evidence>
<feature type="transmembrane region" description="Helical" evidence="12">
    <location>
        <begin position="12"/>
        <end position="31"/>
    </location>
</feature>
<keyword evidence="7" id="KW-0408">Iron</keyword>
<evidence type="ECO:0000256" key="11">
    <source>
        <dbReference type="ARBA" id="ARBA00023444"/>
    </source>
</evidence>
<gene>
    <name evidence="13" type="ORF">CF386_03785</name>
</gene>
<evidence type="ECO:0000313" key="14">
    <source>
        <dbReference type="Proteomes" id="UP000242175"/>
    </source>
</evidence>
<dbReference type="EMBL" id="CP022355">
    <property type="protein sequence ID" value="ASK78213.1"/>
    <property type="molecule type" value="Genomic_DNA"/>
</dbReference>
<dbReference type="OrthoDB" id="1447144at2"/>
<dbReference type="GO" id="GO:0016020">
    <property type="term" value="C:membrane"/>
    <property type="evidence" value="ECO:0007669"/>
    <property type="project" value="UniProtKB-SubCell"/>
</dbReference>
<keyword evidence="5 12" id="KW-1133">Transmembrane helix</keyword>
<feature type="transmembrane region" description="Helical" evidence="12">
    <location>
        <begin position="77"/>
        <end position="95"/>
    </location>
</feature>
<feature type="transmembrane region" description="Helical" evidence="12">
    <location>
        <begin position="304"/>
        <end position="322"/>
    </location>
</feature>
<dbReference type="AlphaFoldDB" id="A0A220VE68"/>
<dbReference type="InterPro" id="IPR003780">
    <property type="entry name" value="COX15/CtaA_fam"/>
</dbReference>
<comment type="pathway">
    <text evidence="11">Porphyrin-containing compound metabolism.</text>
</comment>
<keyword evidence="4" id="KW-0479">Metal-binding</keyword>
<keyword evidence="2" id="KW-1003">Cell membrane</keyword>
<evidence type="ECO:0000256" key="3">
    <source>
        <dbReference type="ARBA" id="ARBA00022692"/>
    </source>
</evidence>
<organism evidence="13 14">
    <name type="scientific">Paraphotobacterium marinum</name>
    <dbReference type="NCBI Taxonomy" id="1755811"/>
    <lineage>
        <taxon>Bacteria</taxon>
        <taxon>Pseudomonadati</taxon>
        <taxon>Pseudomonadota</taxon>
        <taxon>Gammaproteobacteria</taxon>
        <taxon>Vibrionales</taxon>
        <taxon>Vibrionaceae</taxon>
        <taxon>Paraphotobacterium</taxon>
    </lineage>
</organism>
<keyword evidence="8" id="KW-0350">Heme biosynthesis</keyword>
<dbReference type="RefSeq" id="WP_089073122.1">
    <property type="nucleotide sequence ID" value="NZ_CBCSAM010000010.1"/>
</dbReference>
<evidence type="ECO:0000256" key="10">
    <source>
        <dbReference type="ARBA" id="ARBA00023157"/>
    </source>
</evidence>
<evidence type="ECO:0000256" key="6">
    <source>
        <dbReference type="ARBA" id="ARBA00023002"/>
    </source>
</evidence>
<name>A0A220VE68_9GAMM</name>
<evidence type="ECO:0000256" key="9">
    <source>
        <dbReference type="ARBA" id="ARBA00023136"/>
    </source>
</evidence>
<comment type="subcellular location">
    <subcellularLocation>
        <location evidence="1">Membrane</location>
        <topology evidence="1">Multi-pass membrane protein</topology>
    </subcellularLocation>
</comment>
<dbReference type="KEGG" id="pmai:CF386_03785"/>
<dbReference type="InterPro" id="IPR050450">
    <property type="entry name" value="COX15/CtaA_HemeA_synthase"/>
</dbReference>
<dbReference type="PANTHER" id="PTHR35457">
    <property type="entry name" value="HEME A SYNTHASE"/>
    <property type="match status" value="1"/>
</dbReference>
<feature type="transmembrane region" description="Helical" evidence="12">
    <location>
        <begin position="247"/>
        <end position="268"/>
    </location>
</feature>
<evidence type="ECO:0000256" key="1">
    <source>
        <dbReference type="ARBA" id="ARBA00004141"/>
    </source>
</evidence>
<dbReference type="Proteomes" id="UP000242175">
    <property type="component" value="Chromosome large"/>
</dbReference>
<dbReference type="PANTHER" id="PTHR35457:SF1">
    <property type="entry name" value="HEME A SYNTHASE"/>
    <property type="match status" value="1"/>
</dbReference>
<dbReference type="Pfam" id="PF02628">
    <property type="entry name" value="COX15-CtaA"/>
    <property type="match status" value="1"/>
</dbReference>
<proteinExistence type="predicted"/>
<accession>A0A220VE68</accession>
<dbReference type="GO" id="GO:0046872">
    <property type="term" value="F:metal ion binding"/>
    <property type="evidence" value="ECO:0007669"/>
    <property type="project" value="UniProtKB-KW"/>
</dbReference>
<feature type="transmembrane region" description="Helical" evidence="12">
    <location>
        <begin position="275"/>
        <end position="298"/>
    </location>
</feature>
<evidence type="ECO:0000256" key="2">
    <source>
        <dbReference type="ARBA" id="ARBA00022475"/>
    </source>
</evidence>
<reference evidence="13 14" key="1">
    <citation type="journal article" date="2016" name="Int. J. Syst. Evol. Microbiol.">
        <title>Paraphotobacterium marinum gen. nov., sp. nov., a member of the family Vibrionaceae, isolated from surface seawater.</title>
        <authorList>
            <person name="Huang Z."/>
            <person name="Dong C."/>
            <person name="Shao Z."/>
        </authorList>
    </citation>
    <scope>NUCLEOTIDE SEQUENCE [LARGE SCALE GENOMIC DNA]</scope>
    <source>
        <strain evidence="13 14">NSCS20N07D</strain>
    </source>
</reference>
<keyword evidence="6" id="KW-0560">Oxidoreductase</keyword>
<evidence type="ECO:0000256" key="5">
    <source>
        <dbReference type="ARBA" id="ARBA00022989"/>
    </source>
</evidence>
<dbReference type="GO" id="GO:0006784">
    <property type="term" value="P:heme A biosynthetic process"/>
    <property type="evidence" value="ECO:0007669"/>
    <property type="project" value="InterPro"/>
</dbReference>
<keyword evidence="10" id="KW-1015">Disulfide bond</keyword>